<evidence type="ECO:0000256" key="2">
    <source>
        <dbReference type="ARBA" id="ARBA00022723"/>
    </source>
</evidence>
<keyword evidence="2" id="KW-0479">Metal-binding</keyword>
<dbReference type="OrthoDB" id="9805307at2"/>
<gene>
    <name evidence="4" type="ORF">E6C55_21965</name>
</gene>
<organism evidence="4 5">
    <name type="scientific">Cohnella fermenti</name>
    <dbReference type="NCBI Taxonomy" id="2565925"/>
    <lineage>
        <taxon>Bacteria</taxon>
        <taxon>Bacillati</taxon>
        <taxon>Bacillota</taxon>
        <taxon>Bacilli</taxon>
        <taxon>Bacillales</taxon>
        <taxon>Paenibacillaceae</taxon>
        <taxon>Cohnella</taxon>
    </lineage>
</organism>
<dbReference type="EMBL" id="SSOB01000031">
    <property type="protein sequence ID" value="THF75512.1"/>
    <property type="molecule type" value="Genomic_DNA"/>
</dbReference>
<feature type="domain" description="Fumarylacetoacetase-like C-terminal" evidence="3">
    <location>
        <begin position="105"/>
        <end position="311"/>
    </location>
</feature>
<dbReference type="RefSeq" id="WP_136371960.1">
    <property type="nucleotide sequence ID" value="NZ_SSOB01000031.1"/>
</dbReference>
<comment type="caution">
    <text evidence="4">The sequence shown here is derived from an EMBL/GenBank/DDBJ whole genome shotgun (WGS) entry which is preliminary data.</text>
</comment>
<name>A0A4S4BL77_9BACL</name>
<evidence type="ECO:0000313" key="5">
    <source>
        <dbReference type="Proteomes" id="UP000310636"/>
    </source>
</evidence>
<dbReference type="AlphaFoldDB" id="A0A4S4BL77"/>
<reference evidence="4 5" key="1">
    <citation type="submission" date="2019-04" db="EMBL/GenBank/DDBJ databases">
        <title>Cohnella sp. nov. isolated from preserved vegetables.</title>
        <authorList>
            <person name="Lin S.-Y."/>
            <person name="Hung M.-H."/>
            <person name="Young C.-C."/>
        </authorList>
    </citation>
    <scope>NUCLEOTIDE SEQUENCE [LARGE SCALE GENOMIC DNA]</scope>
    <source>
        <strain evidence="4 5">CC-MHH1044</strain>
    </source>
</reference>
<dbReference type="InterPro" id="IPR036663">
    <property type="entry name" value="Fumarylacetoacetase_C_sf"/>
</dbReference>
<sequence>MKLLNYYNGDNELRMGVVTDKGVVDVEQALAASPTSLQVPTTVREVLSGGQAAQDTLGHYIAGLNITSLNIAGSNTANLPQTDSAGWLKQEDELTLAPCVADPGKIICIGLNYRRHAEETNMPIPTFPILFNKFENTLNGHGRTVALPANSTKVDYEAELIVVIGKNAKNVSEDEALDYIFGYCNANDLSARDLQFRTSQWLTGKSCDGFSPIGPYLVTADEVGDPNALGIRCLVNGEVRQSSNTADMIFNVKQIVSCVSQVMTLKPGDLIMTGTPEGVVMGYPEDKQVYLQPGDVVTIEIEKLGSLTNTMVSEVALG</sequence>
<proteinExistence type="inferred from homology"/>
<accession>A0A4S4BL77</accession>
<dbReference type="GO" id="GO:0019752">
    <property type="term" value="P:carboxylic acid metabolic process"/>
    <property type="evidence" value="ECO:0007669"/>
    <property type="project" value="UniProtKB-ARBA"/>
</dbReference>
<evidence type="ECO:0000256" key="1">
    <source>
        <dbReference type="ARBA" id="ARBA00010211"/>
    </source>
</evidence>
<keyword evidence="4" id="KW-0378">Hydrolase</keyword>
<evidence type="ECO:0000313" key="4">
    <source>
        <dbReference type="EMBL" id="THF75512.1"/>
    </source>
</evidence>
<dbReference type="PANTHER" id="PTHR42796">
    <property type="entry name" value="FUMARYLACETOACETATE HYDROLASE DOMAIN-CONTAINING PROTEIN 2A-RELATED"/>
    <property type="match status" value="1"/>
</dbReference>
<dbReference type="FunFam" id="3.90.850.10:FF:000002">
    <property type="entry name" value="2-hydroxyhepta-2,4-diene-1,7-dioate isomerase"/>
    <property type="match status" value="1"/>
</dbReference>
<dbReference type="SUPFAM" id="SSF56529">
    <property type="entry name" value="FAH"/>
    <property type="match status" value="1"/>
</dbReference>
<dbReference type="Gene3D" id="3.90.850.10">
    <property type="entry name" value="Fumarylacetoacetase-like, C-terminal domain"/>
    <property type="match status" value="1"/>
</dbReference>
<keyword evidence="5" id="KW-1185">Reference proteome</keyword>
<dbReference type="InterPro" id="IPR051121">
    <property type="entry name" value="FAH"/>
</dbReference>
<dbReference type="Pfam" id="PF01557">
    <property type="entry name" value="FAA_hydrolase"/>
    <property type="match status" value="1"/>
</dbReference>
<dbReference type="InterPro" id="IPR011234">
    <property type="entry name" value="Fumarylacetoacetase-like_C"/>
</dbReference>
<dbReference type="GO" id="GO:0016853">
    <property type="term" value="F:isomerase activity"/>
    <property type="evidence" value="ECO:0007669"/>
    <property type="project" value="UniProtKB-ARBA"/>
</dbReference>
<dbReference type="GO" id="GO:0046872">
    <property type="term" value="F:metal ion binding"/>
    <property type="evidence" value="ECO:0007669"/>
    <property type="project" value="UniProtKB-KW"/>
</dbReference>
<dbReference type="GO" id="GO:0016787">
    <property type="term" value="F:hydrolase activity"/>
    <property type="evidence" value="ECO:0007669"/>
    <property type="project" value="UniProtKB-KW"/>
</dbReference>
<evidence type="ECO:0000259" key="3">
    <source>
        <dbReference type="Pfam" id="PF01557"/>
    </source>
</evidence>
<dbReference type="PANTHER" id="PTHR42796:SF4">
    <property type="entry name" value="FUMARYLACETOACETATE HYDROLASE DOMAIN-CONTAINING PROTEIN 2A"/>
    <property type="match status" value="1"/>
</dbReference>
<protein>
    <submittedName>
        <fullName evidence="4">Fumarylacetoacetate hydrolase family protein</fullName>
    </submittedName>
</protein>
<comment type="similarity">
    <text evidence="1">Belongs to the FAH family.</text>
</comment>
<dbReference type="Proteomes" id="UP000310636">
    <property type="component" value="Unassembled WGS sequence"/>
</dbReference>